<feature type="region of interest" description="Disordered" evidence="4">
    <location>
        <begin position="34"/>
        <end position="111"/>
    </location>
</feature>
<dbReference type="InterPro" id="IPR013320">
    <property type="entry name" value="ConA-like_dom_sf"/>
</dbReference>
<keyword evidence="8" id="KW-1185">Reference proteome</keyword>
<protein>
    <submittedName>
        <fullName evidence="7">Family 43 glycosylhydrolase</fullName>
    </submittedName>
</protein>
<feature type="domain" description="Beta-xylosidase C-terminal Concanavalin A-like" evidence="6">
    <location>
        <begin position="420"/>
        <end position="592"/>
    </location>
</feature>
<evidence type="ECO:0000256" key="2">
    <source>
        <dbReference type="ARBA" id="ARBA00022801"/>
    </source>
</evidence>
<feature type="compositionally biased region" description="Gly residues" evidence="4">
    <location>
        <begin position="65"/>
        <end position="77"/>
    </location>
</feature>
<evidence type="ECO:0000313" key="8">
    <source>
        <dbReference type="Proteomes" id="UP001326110"/>
    </source>
</evidence>
<organism evidence="7 8">
    <name type="scientific">Duganella zoogloeoides</name>
    <dbReference type="NCBI Taxonomy" id="75659"/>
    <lineage>
        <taxon>Bacteria</taxon>
        <taxon>Pseudomonadati</taxon>
        <taxon>Pseudomonadota</taxon>
        <taxon>Betaproteobacteria</taxon>
        <taxon>Burkholderiales</taxon>
        <taxon>Oxalobacteraceae</taxon>
        <taxon>Telluria group</taxon>
        <taxon>Duganella</taxon>
    </lineage>
</organism>
<dbReference type="CDD" id="cd09002">
    <property type="entry name" value="GH43_XYL-like"/>
    <property type="match status" value="1"/>
</dbReference>
<dbReference type="InterPro" id="IPR006710">
    <property type="entry name" value="Glyco_hydro_43"/>
</dbReference>
<feature type="chain" id="PRO_5046290997" evidence="5">
    <location>
        <begin position="29"/>
        <end position="605"/>
    </location>
</feature>
<dbReference type="InterPro" id="IPR041542">
    <property type="entry name" value="GH43_C2"/>
</dbReference>
<evidence type="ECO:0000259" key="6">
    <source>
        <dbReference type="Pfam" id="PF17851"/>
    </source>
</evidence>
<proteinExistence type="inferred from homology"/>
<reference evidence="7 8" key="1">
    <citation type="submission" date="2023-11" db="EMBL/GenBank/DDBJ databases">
        <title>MicrobeMod: A computational toolkit for identifying prokaryotic methylation and restriction-modification with nanopore sequencing.</title>
        <authorList>
            <person name="Crits-Christoph A."/>
            <person name="Kang S.C."/>
            <person name="Lee H."/>
            <person name="Ostrov N."/>
        </authorList>
    </citation>
    <scope>NUCLEOTIDE SEQUENCE [LARGE SCALE GENOMIC DNA]</scope>
    <source>
        <strain evidence="7 8">ATCC 25935</strain>
    </source>
</reference>
<dbReference type="Gene3D" id="2.115.10.20">
    <property type="entry name" value="Glycosyl hydrolase domain, family 43"/>
    <property type="match status" value="1"/>
</dbReference>
<dbReference type="InterPro" id="IPR051795">
    <property type="entry name" value="Glycosyl_Hydrlase_43"/>
</dbReference>
<feature type="compositionally biased region" description="Low complexity" evidence="4">
    <location>
        <begin position="78"/>
        <end position="90"/>
    </location>
</feature>
<dbReference type="PANTHER" id="PTHR42812:SF2">
    <property type="entry name" value="XYLOSIDASE_ARABINOSIDASE"/>
    <property type="match status" value="1"/>
</dbReference>
<accession>A0ABZ0Y3P3</accession>
<dbReference type="Pfam" id="PF17851">
    <property type="entry name" value="GH43_C2"/>
    <property type="match status" value="1"/>
</dbReference>
<evidence type="ECO:0000256" key="5">
    <source>
        <dbReference type="SAM" id="SignalP"/>
    </source>
</evidence>
<feature type="compositionally biased region" description="Gly residues" evidence="4">
    <location>
        <begin position="47"/>
        <end position="57"/>
    </location>
</feature>
<dbReference type="RefSeq" id="WP_322534532.1">
    <property type="nucleotide sequence ID" value="NZ_CP140152.1"/>
</dbReference>
<dbReference type="PANTHER" id="PTHR42812">
    <property type="entry name" value="BETA-XYLOSIDASE"/>
    <property type="match status" value="1"/>
</dbReference>
<dbReference type="Proteomes" id="UP001326110">
    <property type="component" value="Chromosome"/>
</dbReference>
<evidence type="ECO:0000313" key="7">
    <source>
        <dbReference type="EMBL" id="WQH06443.1"/>
    </source>
</evidence>
<dbReference type="SUPFAM" id="SSF49899">
    <property type="entry name" value="Concanavalin A-like lectins/glucanases"/>
    <property type="match status" value="1"/>
</dbReference>
<sequence length="605" mass="64869">MMTNDARRKAVKTMLAGAVTLSATPALAATAGVTANSRSATVAGTGTRPGNGNGNGNGTRTRPGNGNGNGNGAGAGAGAADTSGNANAATSRGGDGCTPPSPGWGKGVEGQRQADLGNGLYRNPIIAGDHPDPTVLKDGSDYYLTYSSFYSYPGLVIWHSTDLVNWRPITAALTKPLGAVWAVDLCKHNGRYFIYIPAAPDGDAWSIYAIWADNIAGPWSEPVDLKIAGCIDPGHVVGEDGKRYLFVNGIRKIRLTDDGLATDGQLEKAYEPWRYPADWVVENFAPEGPKLLRRGKWFYLVTAVGGTAGPVTGHMVIAARSASIHGPWEHCPHNPLVRTTGTAEPWWSRGHATLVQGPAGDWWMIYHGYENGYRTLGRQTLLEPIEWTADGWFRALGGDLSRPLPKPRGGKAGPSGHALSDNFSSNRMGVQWAFHDPAPGESRRARYTQQGLELAGRGHTPADSRPLTCGVGEHSYQGEITLTLDGQAEAGLLLFYNSKAFVGLGFAPDTIKTFQYAEEHGWARVQRATSTVRVRLTNVENVITFHYSHDGGRHWTLHGTRMEVSGIHHNVFGGFLSLKLGVYCAGAGTVRLNDFTFRALDAVSK</sequence>
<dbReference type="Gene3D" id="2.60.120.200">
    <property type="match status" value="1"/>
</dbReference>
<comment type="similarity">
    <text evidence="1">Belongs to the glycosyl hydrolase 43 family.</text>
</comment>
<evidence type="ECO:0000256" key="4">
    <source>
        <dbReference type="SAM" id="MobiDB-lite"/>
    </source>
</evidence>
<gene>
    <name evidence="7" type="ORF">SR858_08995</name>
</gene>
<evidence type="ECO:0000256" key="1">
    <source>
        <dbReference type="ARBA" id="ARBA00009865"/>
    </source>
</evidence>
<name>A0ABZ0Y3P3_9BURK</name>
<dbReference type="EMBL" id="CP140152">
    <property type="protein sequence ID" value="WQH06443.1"/>
    <property type="molecule type" value="Genomic_DNA"/>
</dbReference>
<evidence type="ECO:0000256" key="3">
    <source>
        <dbReference type="ARBA" id="ARBA00023295"/>
    </source>
</evidence>
<dbReference type="SUPFAM" id="SSF75005">
    <property type="entry name" value="Arabinanase/levansucrase/invertase"/>
    <property type="match status" value="1"/>
</dbReference>
<dbReference type="Pfam" id="PF04616">
    <property type="entry name" value="Glyco_hydro_43"/>
    <property type="match status" value="1"/>
</dbReference>
<keyword evidence="2" id="KW-0378">Hydrolase</keyword>
<keyword evidence="3" id="KW-0326">Glycosidase</keyword>
<dbReference type="InterPro" id="IPR023296">
    <property type="entry name" value="Glyco_hydro_beta-prop_sf"/>
</dbReference>
<keyword evidence="5" id="KW-0732">Signal</keyword>
<feature type="signal peptide" evidence="5">
    <location>
        <begin position="1"/>
        <end position="28"/>
    </location>
</feature>